<keyword evidence="2" id="KW-1185">Reference proteome</keyword>
<gene>
    <name evidence="1" type="ORF">CgunFtcFv8_023217</name>
</gene>
<accession>A0AAN8HPI8</accession>
<evidence type="ECO:0000313" key="2">
    <source>
        <dbReference type="Proteomes" id="UP001331515"/>
    </source>
</evidence>
<reference evidence="1 2" key="1">
    <citation type="journal article" date="2023" name="Mol. Biol. Evol.">
        <title>Genomics of Secondarily Temperate Adaptation in the Only Non-Antarctic Icefish.</title>
        <authorList>
            <person name="Rivera-Colon A.G."/>
            <person name="Rayamajhi N."/>
            <person name="Minhas B.F."/>
            <person name="Madrigal G."/>
            <person name="Bilyk K.T."/>
            <person name="Yoon V."/>
            <person name="Hune M."/>
            <person name="Gregory S."/>
            <person name="Cheng C.H.C."/>
            <person name="Catchen J.M."/>
        </authorList>
    </citation>
    <scope>NUCLEOTIDE SEQUENCE [LARGE SCALE GENOMIC DNA]</scope>
    <source>
        <tissue evidence="1">White muscle</tissue>
    </source>
</reference>
<proteinExistence type="predicted"/>
<dbReference type="AlphaFoldDB" id="A0AAN8HPI8"/>
<comment type="caution">
    <text evidence="1">The sequence shown here is derived from an EMBL/GenBank/DDBJ whole genome shotgun (WGS) entry which is preliminary data.</text>
</comment>
<evidence type="ECO:0000313" key="1">
    <source>
        <dbReference type="EMBL" id="KAK5919314.1"/>
    </source>
</evidence>
<sequence length="104" mass="11420">MPNLDLITTHRSNGRQLALFKSPQHKGLLLSLGVKHLQAGDKVTRLSPCLYITYCVAASIDFDLLLHRSAAGRGQFRAHCIRSAVSEADLEPLSVLKISRDEAP</sequence>
<organism evidence="1 2">
    <name type="scientific">Champsocephalus gunnari</name>
    <name type="common">Mackerel icefish</name>
    <dbReference type="NCBI Taxonomy" id="52237"/>
    <lineage>
        <taxon>Eukaryota</taxon>
        <taxon>Metazoa</taxon>
        <taxon>Chordata</taxon>
        <taxon>Craniata</taxon>
        <taxon>Vertebrata</taxon>
        <taxon>Euteleostomi</taxon>
        <taxon>Actinopterygii</taxon>
        <taxon>Neopterygii</taxon>
        <taxon>Teleostei</taxon>
        <taxon>Neoteleostei</taxon>
        <taxon>Acanthomorphata</taxon>
        <taxon>Eupercaria</taxon>
        <taxon>Perciformes</taxon>
        <taxon>Notothenioidei</taxon>
        <taxon>Channichthyidae</taxon>
        <taxon>Champsocephalus</taxon>
    </lineage>
</organism>
<dbReference type="EMBL" id="JAURVH010001524">
    <property type="protein sequence ID" value="KAK5919314.1"/>
    <property type="molecule type" value="Genomic_DNA"/>
</dbReference>
<name>A0AAN8HPI8_CHAGU</name>
<protein>
    <submittedName>
        <fullName evidence="1">Uncharacterized protein</fullName>
    </submittedName>
</protein>
<dbReference type="Proteomes" id="UP001331515">
    <property type="component" value="Unassembled WGS sequence"/>
</dbReference>